<reference evidence="4" key="1">
    <citation type="submission" date="2023-06" db="EMBL/GenBank/DDBJ databases">
        <authorList>
            <consortium name="Lawrence Berkeley National Laboratory"/>
            <person name="Ahrendt S."/>
            <person name="Sahu N."/>
            <person name="Indic B."/>
            <person name="Wong-Bajracharya J."/>
            <person name="Merenyi Z."/>
            <person name="Ke H.-M."/>
            <person name="Monk M."/>
            <person name="Kocsube S."/>
            <person name="Drula E."/>
            <person name="Lipzen A."/>
            <person name="Balint B."/>
            <person name="Henrissat B."/>
            <person name="Andreopoulos B."/>
            <person name="Martin F.M."/>
            <person name="Harder C.B."/>
            <person name="Rigling D."/>
            <person name="Ford K.L."/>
            <person name="Foster G.D."/>
            <person name="Pangilinan J."/>
            <person name="Papanicolaou A."/>
            <person name="Barry K."/>
            <person name="LaButti K."/>
            <person name="Viragh M."/>
            <person name="Koriabine M."/>
            <person name="Yan M."/>
            <person name="Riley R."/>
            <person name="Champramary S."/>
            <person name="Plett K.L."/>
            <person name="Tsai I.J."/>
            <person name="Slot J."/>
            <person name="Sipos G."/>
            <person name="Plett J."/>
            <person name="Nagy L.G."/>
            <person name="Grigoriev I.V."/>
        </authorList>
    </citation>
    <scope>NUCLEOTIDE SEQUENCE</scope>
    <source>
        <strain evidence="4">ICMP 16352</strain>
    </source>
</reference>
<dbReference type="InterPro" id="IPR036188">
    <property type="entry name" value="FAD/NAD-bd_sf"/>
</dbReference>
<proteinExistence type="inferred from homology"/>
<dbReference type="AlphaFoldDB" id="A0AA39PV63"/>
<evidence type="ECO:0000256" key="3">
    <source>
        <dbReference type="ARBA" id="ARBA00023033"/>
    </source>
</evidence>
<gene>
    <name evidence="4" type="ORF">IW261DRAFT_1588406</name>
</gene>
<accession>A0AA39PV63</accession>
<protein>
    <submittedName>
        <fullName evidence="4">Uncharacterized protein</fullName>
    </submittedName>
</protein>
<keyword evidence="5" id="KW-1185">Reference proteome</keyword>
<dbReference type="PANTHER" id="PTHR13789:SF147">
    <property type="entry name" value="PUTATIVE (AFU_ORTHOLOGUE AFUA_2G01950)-RELATED"/>
    <property type="match status" value="1"/>
</dbReference>
<keyword evidence="2" id="KW-0560">Oxidoreductase</keyword>
<dbReference type="Proteomes" id="UP001175227">
    <property type="component" value="Unassembled WGS sequence"/>
</dbReference>
<dbReference type="PANTHER" id="PTHR13789">
    <property type="entry name" value="MONOOXYGENASE"/>
    <property type="match status" value="1"/>
</dbReference>
<comment type="caution">
    <text evidence="4">The sequence shown here is derived from an EMBL/GenBank/DDBJ whole genome shotgun (WGS) entry which is preliminary data.</text>
</comment>
<name>A0AA39PV63_9AGAR</name>
<dbReference type="SUPFAM" id="SSF51905">
    <property type="entry name" value="FAD/NAD(P)-binding domain"/>
    <property type="match status" value="1"/>
</dbReference>
<evidence type="ECO:0000256" key="1">
    <source>
        <dbReference type="ARBA" id="ARBA00007992"/>
    </source>
</evidence>
<dbReference type="EMBL" id="JAUEPR010000001">
    <property type="protein sequence ID" value="KAK0491155.1"/>
    <property type="molecule type" value="Genomic_DNA"/>
</dbReference>
<evidence type="ECO:0000313" key="4">
    <source>
        <dbReference type="EMBL" id="KAK0491155.1"/>
    </source>
</evidence>
<dbReference type="Gene3D" id="3.50.50.60">
    <property type="entry name" value="FAD/NAD(P)-binding domain"/>
    <property type="match status" value="1"/>
</dbReference>
<dbReference type="InterPro" id="IPR050493">
    <property type="entry name" value="FAD-dep_Monooxygenase_BioMet"/>
</dbReference>
<keyword evidence="3" id="KW-0503">Monooxygenase</keyword>
<organism evidence="4 5">
    <name type="scientific">Armillaria novae-zelandiae</name>
    <dbReference type="NCBI Taxonomy" id="153914"/>
    <lineage>
        <taxon>Eukaryota</taxon>
        <taxon>Fungi</taxon>
        <taxon>Dikarya</taxon>
        <taxon>Basidiomycota</taxon>
        <taxon>Agaricomycotina</taxon>
        <taxon>Agaricomycetes</taxon>
        <taxon>Agaricomycetidae</taxon>
        <taxon>Agaricales</taxon>
        <taxon>Marasmiineae</taxon>
        <taxon>Physalacriaceae</taxon>
        <taxon>Armillaria</taxon>
    </lineage>
</organism>
<evidence type="ECO:0000256" key="2">
    <source>
        <dbReference type="ARBA" id="ARBA00023002"/>
    </source>
</evidence>
<sequence length="320" mass="35150">MAEHMVREPLSGINILIAGSFKILNAILALIPLHVEGGLAGLTAVIICYRKALGISTHHGINVRDYSETAEKGFAILEDGSKPEADIVIGAEGVGCWCGKKEEPVSSGSGYAIYRPAVPLKHALKNPELAKVYDEKPHVTVHVGYNTHVVADWSKTQSSDRVLRYVKDWGSIVPTLVNSVPNKEVIDWRLMWRNPQPNASGATMAMEDGITLAACLHISGKNHIPLVARVYNKLREWGLRCVNSGTTRIGMLFMKNPNPLNRIVDNWLPKNNPEQYSYDNHAACVKNIIEGAPLTNITHIQDLLQAAKEGRDVLNAGDWS</sequence>
<dbReference type="GO" id="GO:0004497">
    <property type="term" value="F:monooxygenase activity"/>
    <property type="evidence" value="ECO:0007669"/>
    <property type="project" value="UniProtKB-KW"/>
</dbReference>
<comment type="similarity">
    <text evidence="1">Belongs to the paxM FAD-dependent monooxygenase family.</text>
</comment>
<evidence type="ECO:0000313" key="5">
    <source>
        <dbReference type="Proteomes" id="UP001175227"/>
    </source>
</evidence>